<dbReference type="RefSeq" id="WP_020989030.1">
    <property type="nucleotide sequence ID" value="NZ_MCRM02000007.1"/>
</dbReference>
<dbReference type="SUPFAM" id="SSF46626">
    <property type="entry name" value="Cytochrome c"/>
    <property type="match status" value="1"/>
</dbReference>
<evidence type="ECO:0000313" key="8">
    <source>
        <dbReference type="Proteomes" id="UP000094669"/>
    </source>
</evidence>
<evidence type="ECO:0000256" key="4">
    <source>
        <dbReference type="PROSITE-ProRule" id="PRU00433"/>
    </source>
</evidence>
<keyword evidence="3 4" id="KW-0408">Iron</keyword>
<feature type="domain" description="Cytochrome c" evidence="6">
    <location>
        <begin position="48"/>
        <end position="128"/>
    </location>
</feature>
<gene>
    <name evidence="7" type="ORF">BES34_008670</name>
</gene>
<evidence type="ECO:0000256" key="3">
    <source>
        <dbReference type="ARBA" id="ARBA00023004"/>
    </source>
</evidence>
<proteinExistence type="predicted"/>
<keyword evidence="1 4" id="KW-0349">Heme</keyword>
<protein>
    <submittedName>
        <fullName evidence="7">Cytochrome c</fullName>
    </submittedName>
</protein>
<reference evidence="7" key="1">
    <citation type="submission" date="2018-01" db="EMBL/GenBank/DDBJ databases">
        <title>Genomic characterization of Leptospira inadai serogroup Lyme isolated from captured rat in Brazil and comparative analysis with human reference strain.</title>
        <authorList>
            <person name="Moreno L.Z."/>
            <person name="Loureiro A.P."/>
            <person name="Miraglia F."/>
            <person name="Kremer F.S."/>
            <person name="Eslabao M.R."/>
            <person name="Dellagostin O.A."/>
            <person name="Lilenbaum W."/>
            <person name="Moreno A.M."/>
        </authorList>
    </citation>
    <scope>NUCLEOTIDE SEQUENCE [LARGE SCALE GENOMIC DNA]</scope>
    <source>
        <strain evidence="7">M34/99</strain>
    </source>
</reference>
<dbReference type="InterPro" id="IPR036909">
    <property type="entry name" value="Cyt_c-like_dom_sf"/>
</dbReference>
<dbReference type="PROSITE" id="PS51007">
    <property type="entry name" value="CYTC"/>
    <property type="match status" value="1"/>
</dbReference>
<dbReference type="EMBL" id="MCRM02000007">
    <property type="protein sequence ID" value="PNV75452.1"/>
    <property type="molecule type" value="Genomic_DNA"/>
</dbReference>
<keyword evidence="5" id="KW-0812">Transmembrane</keyword>
<dbReference type="Gene3D" id="1.10.760.10">
    <property type="entry name" value="Cytochrome c-like domain"/>
    <property type="match status" value="1"/>
</dbReference>
<dbReference type="Pfam" id="PF00034">
    <property type="entry name" value="Cytochrom_C"/>
    <property type="match status" value="1"/>
</dbReference>
<evidence type="ECO:0000259" key="6">
    <source>
        <dbReference type="PROSITE" id="PS51007"/>
    </source>
</evidence>
<keyword evidence="5" id="KW-0472">Membrane</keyword>
<comment type="caution">
    <text evidence="7">The sequence shown here is derived from an EMBL/GenBank/DDBJ whole genome shotgun (WGS) entry which is preliminary data.</text>
</comment>
<feature type="transmembrane region" description="Helical" evidence="5">
    <location>
        <begin position="20"/>
        <end position="37"/>
    </location>
</feature>
<sequence length="128" mass="14371">MNRSHNNGFGKMRGGFNRLSFYAGIFSFSFMIFFINCKGEENLSPEQKLSAKGKGIYIANCTACHNQNPKLDGAVGPSVANSTFELLKVRIRDGEYPPGYKPKRESKLMTKFPFSDEEISALEAYLKQ</sequence>
<evidence type="ECO:0000256" key="5">
    <source>
        <dbReference type="SAM" id="Phobius"/>
    </source>
</evidence>
<organism evidence="7 8">
    <name type="scientific">Leptospira inadai serovar Lyme</name>
    <dbReference type="NCBI Taxonomy" id="293084"/>
    <lineage>
        <taxon>Bacteria</taxon>
        <taxon>Pseudomonadati</taxon>
        <taxon>Spirochaetota</taxon>
        <taxon>Spirochaetia</taxon>
        <taxon>Leptospirales</taxon>
        <taxon>Leptospiraceae</taxon>
        <taxon>Leptospira</taxon>
    </lineage>
</organism>
<evidence type="ECO:0000256" key="1">
    <source>
        <dbReference type="ARBA" id="ARBA00022617"/>
    </source>
</evidence>
<name>A0ABX4YKB1_9LEPT</name>
<dbReference type="InterPro" id="IPR009056">
    <property type="entry name" value="Cyt_c-like_dom"/>
</dbReference>
<keyword evidence="2 4" id="KW-0479">Metal-binding</keyword>
<evidence type="ECO:0000313" key="7">
    <source>
        <dbReference type="EMBL" id="PNV75452.1"/>
    </source>
</evidence>
<keyword evidence="8" id="KW-1185">Reference proteome</keyword>
<dbReference type="Proteomes" id="UP000094669">
    <property type="component" value="Unassembled WGS sequence"/>
</dbReference>
<accession>A0ABX4YKB1</accession>
<evidence type="ECO:0000256" key="2">
    <source>
        <dbReference type="ARBA" id="ARBA00022723"/>
    </source>
</evidence>
<keyword evidence="5" id="KW-1133">Transmembrane helix</keyword>